<protein>
    <recommendedName>
        <fullName evidence="1">Translation initiation factor 5A C-terminal domain-containing protein</fullName>
    </recommendedName>
</protein>
<keyword evidence="3" id="KW-1185">Reference proteome</keyword>
<dbReference type="EMBL" id="JAUTDP010000008">
    <property type="protein sequence ID" value="KAK3396932.1"/>
    <property type="molecule type" value="Genomic_DNA"/>
</dbReference>
<sequence length="143" mass="16027">MASDRLTSCQLLHLTGISTENAFLPSITNKHVYTKIHLCYNHLHSTDMDHEESFEHSATTTFPTGEKAYQLIDISDDQGFLHLLDLDGGHNKYDVKLPGNDLGGSIRELFEDGKDLVITIEPTIDEKGDPVEKVIKYEIAERG</sequence>
<reference evidence="2" key="2">
    <citation type="submission" date="2023-07" db="EMBL/GenBank/DDBJ databases">
        <authorList>
            <consortium name="Lawrence Berkeley National Laboratory"/>
            <person name="Haridas S."/>
            <person name="Hensen N."/>
            <person name="Bonometti L."/>
            <person name="Westerberg I."/>
            <person name="Brannstrom I.O."/>
            <person name="Guillou S."/>
            <person name="Cros-Aarteil S."/>
            <person name="Calhoun S."/>
            <person name="Kuo A."/>
            <person name="Mondo S."/>
            <person name="Pangilinan J."/>
            <person name="Riley R."/>
            <person name="LaButti K."/>
            <person name="Andreopoulos B."/>
            <person name="Lipzen A."/>
            <person name="Chen C."/>
            <person name="Yanf M."/>
            <person name="Daum C."/>
            <person name="Ng V."/>
            <person name="Clum A."/>
            <person name="Steindorff A."/>
            <person name="Ohm R."/>
            <person name="Martin F."/>
            <person name="Silar P."/>
            <person name="Natvig D."/>
            <person name="Lalanne C."/>
            <person name="Gautier V."/>
            <person name="Ament-velasquez S.L."/>
            <person name="Kruys A."/>
            <person name="Hutchinson M.I."/>
            <person name="Powell A.J."/>
            <person name="Barry K."/>
            <person name="Miller A.N."/>
            <person name="Grigoriev I.V."/>
            <person name="Debuchy R."/>
            <person name="Gladieux P."/>
            <person name="Thoren M.H."/>
            <person name="Johannesson H."/>
        </authorList>
    </citation>
    <scope>NUCLEOTIDE SEQUENCE</scope>
    <source>
        <strain evidence="2">FGSC 1904</strain>
    </source>
</reference>
<dbReference type="AlphaFoldDB" id="A0AAE0PBU6"/>
<dbReference type="Proteomes" id="UP001281003">
    <property type="component" value="Unassembled WGS sequence"/>
</dbReference>
<dbReference type="GO" id="GO:0003723">
    <property type="term" value="F:RNA binding"/>
    <property type="evidence" value="ECO:0007669"/>
    <property type="project" value="InterPro"/>
</dbReference>
<comment type="caution">
    <text evidence="2">The sequence shown here is derived from an EMBL/GenBank/DDBJ whole genome shotgun (WGS) entry which is preliminary data.</text>
</comment>
<dbReference type="SUPFAM" id="SSF50249">
    <property type="entry name" value="Nucleic acid-binding proteins"/>
    <property type="match status" value="1"/>
</dbReference>
<accession>A0AAE0PBU6</accession>
<dbReference type="Gene3D" id="2.40.50.140">
    <property type="entry name" value="Nucleic acid-binding proteins"/>
    <property type="match status" value="1"/>
</dbReference>
<name>A0AAE0PBU6_SORBR</name>
<evidence type="ECO:0000313" key="2">
    <source>
        <dbReference type="EMBL" id="KAK3396932.1"/>
    </source>
</evidence>
<reference evidence="2" key="1">
    <citation type="journal article" date="2023" name="Mol. Phylogenet. Evol.">
        <title>Genome-scale phylogeny and comparative genomics of the fungal order Sordariales.</title>
        <authorList>
            <person name="Hensen N."/>
            <person name="Bonometti L."/>
            <person name="Westerberg I."/>
            <person name="Brannstrom I.O."/>
            <person name="Guillou S."/>
            <person name="Cros-Aarteil S."/>
            <person name="Calhoun S."/>
            <person name="Haridas S."/>
            <person name="Kuo A."/>
            <person name="Mondo S."/>
            <person name="Pangilinan J."/>
            <person name="Riley R."/>
            <person name="LaButti K."/>
            <person name="Andreopoulos B."/>
            <person name="Lipzen A."/>
            <person name="Chen C."/>
            <person name="Yan M."/>
            <person name="Daum C."/>
            <person name="Ng V."/>
            <person name="Clum A."/>
            <person name="Steindorff A."/>
            <person name="Ohm R.A."/>
            <person name="Martin F."/>
            <person name="Silar P."/>
            <person name="Natvig D.O."/>
            <person name="Lalanne C."/>
            <person name="Gautier V."/>
            <person name="Ament-Velasquez S.L."/>
            <person name="Kruys A."/>
            <person name="Hutchinson M.I."/>
            <person name="Powell A.J."/>
            <person name="Barry K."/>
            <person name="Miller A.N."/>
            <person name="Grigoriev I.V."/>
            <person name="Debuchy R."/>
            <person name="Gladieux P."/>
            <person name="Hiltunen Thoren M."/>
            <person name="Johannesson H."/>
        </authorList>
    </citation>
    <scope>NUCLEOTIDE SEQUENCE</scope>
    <source>
        <strain evidence="2">FGSC 1904</strain>
    </source>
</reference>
<organism evidence="2 3">
    <name type="scientific">Sordaria brevicollis</name>
    <dbReference type="NCBI Taxonomy" id="83679"/>
    <lineage>
        <taxon>Eukaryota</taxon>
        <taxon>Fungi</taxon>
        <taxon>Dikarya</taxon>
        <taxon>Ascomycota</taxon>
        <taxon>Pezizomycotina</taxon>
        <taxon>Sordariomycetes</taxon>
        <taxon>Sordariomycetidae</taxon>
        <taxon>Sordariales</taxon>
        <taxon>Sordariaceae</taxon>
        <taxon>Sordaria</taxon>
    </lineage>
</organism>
<dbReference type="Pfam" id="PF01287">
    <property type="entry name" value="eIF-5a"/>
    <property type="match status" value="1"/>
</dbReference>
<dbReference type="GO" id="GO:0003746">
    <property type="term" value="F:translation elongation factor activity"/>
    <property type="evidence" value="ECO:0007669"/>
    <property type="project" value="InterPro"/>
</dbReference>
<feature type="domain" description="Translation initiation factor 5A C-terminal" evidence="1">
    <location>
        <begin position="67"/>
        <end position="127"/>
    </location>
</feature>
<dbReference type="InterPro" id="IPR012340">
    <property type="entry name" value="NA-bd_OB-fold"/>
</dbReference>
<proteinExistence type="predicted"/>
<dbReference type="SMART" id="SM01376">
    <property type="entry name" value="eIF-5a"/>
    <property type="match status" value="1"/>
</dbReference>
<dbReference type="GO" id="GO:0045901">
    <property type="term" value="P:positive regulation of translational elongation"/>
    <property type="evidence" value="ECO:0007669"/>
    <property type="project" value="InterPro"/>
</dbReference>
<dbReference type="InterPro" id="IPR020189">
    <property type="entry name" value="IF5A_C"/>
</dbReference>
<dbReference type="GO" id="GO:0043022">
    <property type="term" value="F:ribosome binding"/>
    <property type="evidence" value="ECO:0007669"/>
    <property type="project" value="InterPro"/>
</dbReference>
<dbReference type="GO" id="GO:0045905">
    <property type="term" value="P:positive regulation of translational termination"/>
    <property type="evidence" value="ECO:0007669"/>
    <property type="project" value="InterPro"/>
</dbReference>
<gene>
    <name evidence="2" type="ORF">B0T20DRAFT_394112</name>
</gene>
<evidence type="ECO:0000313" key="3">
    <source>
        <dbReference type="Proteomes" id="UP001281003"/>
    </source>
</evidence>
<evidence type="ECO:0000259" key="1">
    <source>
        <dbReference type="SMART" id="SM01376"/>
    </source>
</evidence>